<feature type="signal peptide" evidence="9">
    <location>
        <begin position="1"/>
        <end position="27"/>
    </location>
</feature>
<feature type="transmembrane region" description="Helical" evidence="8">
    <location>
        <begin position="41"/>
        <end position="65"/>
    </location>
</feature>
<feature type="chain" id="PRO_5044789073" evidence="9">
    <location>
        <begin position="28"/>
        <end position="362"/>
    </location>
</feature>
<evidence type="ECO:0000256" key="3">
    <source>
        <dbReference type="ARBA" id="ARBA00022448"/>
    </source>
</evidence>
<feature type="transmembrane region" description="Helical" evidence="8">
    <location>
        <begin position="118"/>
        <end position="143"/>
    </location>
</feature>
<organism evidence="10 11">
    <name type="scientific">Dendrobium thyrsiflorum</name>
    <name type="common">Pinecone-like raceme dendrobium</name>
    <name type="synonym">Orchid</name>
    <dbReference type="NCBI Taxonomy" id="117978"/>
    <lineage>
        <taxon>Eukaryota</taxon>
        <taxon>Viridiplantae</taxon>
        <taxon>Streptophyta</taxon>
        <taxon>Embryophyta</taxon>
        <taxon>Tracheophyta</taxon>
        <taxon>Spermatophyta</taxon>
        <taxon>Magnoliopsida</taxon>
        <taxon>Liliopsida</taxon>
        <taxon>Asparagales</taxon>
        <taxon>Orchidaceae</taxon>
        <taxon>Epidendroideae</taxon>
        <taxon>Malaxideae</taxon>
        <taxon>Dendrobiinae</taxon>
        <taxon>Dendrobium</taxon>
    </lineage>
</organism>
<evidence type="ECO:0000256" key="5">
    <source>
        <dbReference type="ARBA" id="ARBA00022989"/>
    </source>
</evidence>
<comment type="caution">
    <text evidence="8">Lacks conserved residue(s) required for the propagation of feature annotation.</text>
</comment>
<dbReference type="Pfam" id="PF02535">
    <property type="entry name" value="Zip"/>
    <property type="match status" value="1"/>
</dbReference>
<keyword evidence="3 8" id="KW-0813">Transport</keyword>
<dbReference type="InterPro" id="IPR003689">
    <property type="entry name" value="ZIP"/>
</dbReference>
<gene>
    <name evidence="10" type="ORF">M5K25_020229</name>
</gene>
<dbReference type="PANTHER" id="PTHR11040:SF181">
    <property type="entry name" value="ZINC TRANSPORTER 1"/>
    <property type="match status" value="1"/>
</dbReference>
<evidence type="ECO:0000313" key="10">
    <source>
        <dbReference type="EMBL" id="KAL0909369.1"/>
    </source>
</evidence>
<evidence type="ECO:0000256" key="9">
    <source>
        <dbReference type="SAM" id="SignalP"/>
    </source>
</evidence>
<evidence type="ECO:0000256" key="8">
    <source>
        <dbReference type="RuleBase" id="RU362088"/>
    </source>
</evidence>
<dbReference type="GO" id="GO:0000041">
    <property type="term" value="P:transition metal ion transport"/>
    <property type="evidence" value="ECO:0007669"/>
    <property type="project" value="UniProtKB-ARBA"/>
</dbReference>
<keyword evidence="6 8" id="KW-0406">Ion transport</keyword>
<name>A0ABD0U9I1_DENTH</name>
<feature type="transmembrane region" description="Helical" evidence="8">
    <location>
        <begin position="77"/>
        <end position="98"/>
    </location>
</feature>
<dbReference type="PROSITE" id="PS51257">
    <property type="entry name" value="PROKAR_LIPOPROTEIN"/>
    <property type="match status" value="1"/>
</dbReference>
<keyword evidence="9" id="KW-0732">Signal</keyword>
<feature type="transmembrane region" description="Helical" evidence="8">
    <location>
        <begin position="269"/>
        <end position="290"/>
    </location>
</feature>
<evidence type="ECO:0000313" key="11">
    <source>
        <dbReference type="Proteomes" id="UP001552299"/>
    </source>
</evidence>
<accession>A0ABD0U9I1</accession>
<reference evidence="10 11" key="1">
    <citation type="journal article" date="2024" name="Plant Biotechnol. J.">
        <title>Dendrobium thyrsiflorum genome and its molecular insights into genes involved in important horticultural traits.</title>
        <authorList>
            <person name="Chen B."/>
            <person name="Wang J.Y."/>
            <person name="Zheng P.J."/>
            <person name="Li K.L."/>
            <person name="Liang Y.M."/>
            <person name="Chen X.F."/>
            <person name="Zhang C."/>
            <person name="Zhao X."/>
            <person name="He X."/>
            <person name="Zhang G.Q."/>
            <person name="Liu Z.J."/>
            <person name="Xu Q."/>
        </authorList>
    </citation>
    <scope>NUCLEOTIDE SEQUENCE [LARGE SCALE GENOMIC DNA]</scope>
    <source>
        <strain evidence="10">GZMU011</strain>
    </source>
</reference>
<dbReference type="Proteomes" id="UP001552299">
    <property type="component" value="Unassembled WGS sequence"/>
</dbReference>
<evidence type="ECO:0000256" key="6">
    <source>
        <dbReference type="ARBA" id="ARBA00023065"/>
    </source>
</evidence>
<evidence type="ECO:0000256" key="4">
    <source>
        <dbReference type="ARBA" id="ARBA00022692"/>
    </source>
</evidence>
<proteinExistence type="inferred from homology"/>
<comment type="similarity">
    <text evidence="2 8">Belongs to the ZIP transporter (TC 2.A.5) family.</text>
</comment>
<dbReference type="GO" id="GO:0016020">
    <property type="term" value="C:membrane"/>
    <property type="evidence" value="ECO:0007669"/>
    <property type="project" value="UniProtKB-SubCell"/>
</dbReference>
<keyword evidence="11" id="KW-1185">Reference proteome</keyword>
<dbReference type="EMBL" id="JANQDX010000016">
    <property type="protein sequence ID" value="KAL0909369.1"/>
    <property type="molecule type" value="Genomic_DNA"/>
</dbReference>
<evidence type="ECO:0000256" key="1">
    <source>
        <dbReference type="ARBA" id="ARBA00004141"/>
    </source>
</evidence>
<evidence type="ECO:0000256" key="2">
    <source>
        <dbReference type="ARBA" id="ARBA00006939"/>
    </source>
</evidence>
<sequence length="362" mass="38786">MKLSFLSFSFFFFFLLFPLCSLASCQCTPNSKDYEDFKNSISLKSIALVSILAAGAAGVLIPILGRSIPFLRPESDFFFSIKSFAAGVILATAFIHILPDAFARLTSPCLPTHPWDVFPFAGFVAMSSAMGTMMIDSFATGYYKRSHFKKAQLFDDEIVAGDREATHAGHVHVHVHTHASHGHAHGPVAGGGSPAEEASMEEKIRHRVISQVLELGIVVHSVIIGVSLGTSESPKTIKPLVGALSFHQFFEGIGLGGCIVQANFRARSTVIMAVFFSLTAPFGIALGIAISTSYNPNSSTALIIEGIFDAASAGILIYMSLVDLLAADFTNPRMQNSIKLQLGAHLALLLGSAFMSILAKWA</sequence>
<keyword evidence="4 8" id="KW-0812">Transmembrane</keyword>
<feature type="transmembrane region" description="Helical" evidence="8">
    <location>
        <begin position="310"/>
        <end position="330"/>
    </location>
</feature>
<dbReference type="PANTHER" id="PTHR11040">
    <property type="entry name" value="ZINC/IRON TRANSPORTER"/>
    <property type="match status" value="1"/>
</dbReference>
<evidence type="ECO:0000256" key="7">
    <source>
        <dbReference type="ARBA" id="ARBA00023136"/>
    </source>
</evidence>
<feature type="transmembrane region" description="Helical" evidence="8">
    <location>
        <begin position="342"/>
        <end position="361"/>
    </location>
</feature>
<protein>
    <submittedName>
        <fullName evidence="10">Uncharacterized protein</fullName>
    </submittedName>
</protein>
<dbReference type="InterPro" id="IPR004698">
    <property type="entry name" value="Zn/Fe_permease_fun/pln"/>
</dbReference>
<keyword evidence="5 8" id="KW-1133">Transmembrane helix</keyword>
<dbReference type="AlphaFoldDB" id="A0ABD0U9I1"/>
<dbReference type="NCBIfam" id="TIGR00820">
    <property type="entry name" value="zip"/>
    <property type="match status" value="1"/>
</dbReference>
<comment type="caution">
    <text evidence="10">The sequence shown here is derived from an EMBL/GenBank/DDBJ whole genome shotgun (WGS) entry which is preliminary data.</text>
</comment>
<comment type="subcellular location">
    <subcellularLocation>
        <location evidence="1 8">Membrane</location>
        <topology evidence="1 8">Multi-pass membrane protein</topology>
    </subcellularLocation>
</comment>
<keyword evidence="7 8" id="KW-0472">Membrane</keyword>